<evidence type="ECO:0000256" key="2">
    <source>
        <dbReference type="ARBA" id="ARBA00010423"/>
    </source>
</evidence>
<evidence type="ECO:0000256" key="4">
    <source>
        <dbReference type="ARBA" id="ARBA00022519"/>
    </source>
</evidence>
<proteinExistence type="inferred from homology"/>
<dbReference type="InterPro" id="IPR043605">
    <property type="entry name" value="DUF883_C"/>
</dbReference>
<gene>
    <name evidence="11" type="ORF">D5396_20095</name>
</gene>
<dbReference type="PANTHER" id="PTHR35893">
    <property type="entry name" value="INNER MEMBRANE PROTEIN-RELATED"/>
    <property type="match status" value="1"/>
</dbReference>
<keyword evidence="6 8" id="KW-1133">Transmembrane helix</keyword>
<keyword evidence="12" id="KW-1185">Reference proteome</keyword>
<evidence type="ECO:0000256" key="7">
    <source>
        <dbReference type="ARBA" id="ARBA00023136"/>
    </source>
</evidence>
<feature type="transmembrane region" description="Helical" evidence="8">
    <location>
        <begin position="82"/>
        <end position="100"/>
    </location>
</feature>
<evidence type="ECO:0000256" key="3">
    <source>
        <dbReference type="ARBA" id="ARBA00022475"/>
    </source>
</evidence>
<name>A0ABX9NYG2_9GAMM</name>
<dbReference type="Pfam" id="PF05957">
    <property type="entry name" value="DUF883"/>
    <property type="match status" value="1"/>
</dbReference>
<dbReference type="GeneID" id="88079533"/>
<evidence type="ECO:0000259" key="10">
    <source>
        <dbReference type="Pfam" id="PF19029"/>
    </source>
</evidence>
<dbReference type="EMBL" id="RAHG01000013">
    <property type="protein sequence ID" value="RJT10104.1"/>
    <property type="molecule type" value="Genomic_DNA"/>
</dbReference>
<evidence type="ECO:0000313" key="12">
    <source>
        <dbReference type="Proteomes" id="UP000284119"/>
    </source>
</evidence>
<dbReference type="RefSeq" id="WP_112165850.1">
    <property type="nucleotide sequence ID" value="NZ_CBCPIW010000015.1"/>
</dbReference>
<protein>
    <submittedName>
        <fullName evidence="11">DUF883 family protein</fullName>
    </submittedName>
</protein>
<keyword evidence="4" id="KW-0997">Cell inner membrane</keyword>
<comment type="similarity">
    <text evidence="2">Belongs to the ElaB/YgaM/YqjD family.</text>
</comment>
<keyword evidence="7 8" id="KW-0472">Membrane</keyword>
<keyword evidence="5 8" id="KW-0812">Transmembrane</keyword>
<feature type="domain" description="DUF883" evidence="10">
    <location>
        <begin position="73"/>
        <end position="102"/>
    </location>
</feature>
<comment type="caution">
    <text evidence="11">The sequence shown here is derived from an EMBL/GenBank/DDBJ whole genome shotgun (WGS) entry which is preliminary data.</text>
</comment>
<accession>A0ABX9NYG2</accession>
<evidence type="ECO:0000256" key="8">
    <source>
        <dbReference type="SAM" id="Phobius"/>
    </source>
</evidence>
<sequence>MFNKKTDKVEKSIDQDVTLLADTLDEVLQSAGSKSKDELDKLRSKAQGVLRDTRARFNGDKISQHARDAAAQANDYVKDNPWYGVGAGAAIGIVIGVLLGRR</sequence>
<dbReference type="Pfam" id="PF19029">
    <property type="entry name" value="DUF883_C"/>
    <property type="match status" value="1"/>
</dbReference>
<keyword evidence="3" id="KW-1003">Cell membrane</keyword>
<dbReference type="InterPro" id="IPR010279">
    <property type="entry name" value="YqjD/ElaB"/>
</dbReference>
<dbReference type="InterPro" id="IPR043604">
    <property type="entry name" value="DUF883_N"/>
</dbReference>
<dbReference type="PANTHER" id="PTHR35893:SF4">
    <property type="entry name" value="INNER MEMBRANE PROTEIN"/>
    <property type="match status" value="1"/>
</dbReference>
<evidence type="ECO:0000259" key="9">
    <source>
        <dbReference type="Pfam" id="PF05957"/>
    </source>
</evidence>
<organism evidence="11 12">
    <name type="scientific">Rahnella inusitata</name>
    <dbReference type="NCBI Taxonomy" id="58169"/>
    <lineage>
        <taxon>Bacteria</taxon>
        <taxon>Pseudomonadati</taxon>
        <taxon>Pseudomonadota</taxon>
        <taxon>Gammaproteobacteria</taxon>
        <taxon>Enterobacterales</taxon>
        <taxon>Yersiniaceae</taxon>
        <taxon>Rahnella</taxon>
    </lineage>
</organism>
<reference evidence="11 12" key="1">
    <citation type="submission" date="2018-09" db="EMBL/GenBank/DDBJ databases">
        <authorList>
            <person name="Le Fleche-Mateos A."/>
        </authorList>
    </citation>
    <scope>NUCLEOTIDE SEQUENCE [LARGE SCALE GENOMIC DNA]</scope>
    <source>
        <strain evidence="11 12">DSM 30078</strain>
    </source>
</reference>
<evidence type="ECO:0000256" key="6">
    <source>
        <dbReference type="ARBA" id="ARBA00022989"/>
    </source>
</evidence>
<evidence type="ECO:0000256" key="1">
    <source>
        <dbReference type="ARBA" id="ARBA00004377"/>
    </source>
</evidence>
<comment type="subcellular location">
    <subcellularLocation>
        <location evidence="1">Cell inner membrane</location>
        <topology evidence="1">Single-pass membrane protein</topology>
    </subcellularLocation>
</comment>
<evidence type="ECO:0000256" key="5">
    <source>
        <dbReference type="ARBA" id="ARBA00022692"/>
    </source>
</evidence>
<evidence type="ECO:0000313" key="11">
    <source>
        <dbReference type="EMBL" id="RJT10104.1"/>
    </source>
</evidence>
<dbReference type="Proteomes" id="UP000284119">
    <property type="component" value="Unassembled WGS sequence"/>
</dbReference>
<feature type="domain" description="DUF883" evidence="9">
    <location>
        <begin position="13"/>
        <end position="57"/>
    </location>
</feature>